<accession>A0A9D9ETD2</accession>
<protein>
    <submittedName>
        <fullName evidence="4">DNA-directed RNA polymerase subunit omega</fullName>
    </submittedName>
</protein>
<reference evidence="4" key="1">
    <citation type="submission" date="2020-10" db="EMBL/GenBank/DDBJ databases">
        <authorList>
            <person name="Gilroy R."/>
        </authorList>
    </citation>
    <scope>NUCLEOTIDE SEQUENCE</scope>
    <source>
        <strain evidence="4">B1-20833</strain>
    </source>
</reference>
<dbReference type="AlphaFoldDB" id="A0A9D9ETD2"/>
<evidence type="ECO:0000256" key="3">
    <source>
        <dbReference type="SAM" id="Coils"/>
    </source>
</evidence>
<dbReference type="Proteomes" id="UP000823661">
    <property type="component" value="Unassembled WGS sequence"/>
</dbReference>
<gene>
    <name evidence="4" type="ORF">IAC06_09100</name>
</gene>
<evidence type="ECO:0000256" key="2">
    <source>
        <dbReference type="ARBA" id="ARBA00023163"/>
    </source>
</evidence>
<proteinExistence type="predicted"/>
<dbReference type="GO" id="GO:0003677">
    <property type="term" value="F:DNA binding"/>
    <property type="evidence" value="ECO:0007669"/>
    <property type="project" value="InterPro"/>
</dbReference>
<keyword evidence="2" id="KW-0804">Transcription</keyword>
<dbReference type="SMART" id="SM01409">
    <property type="entry name" value="RNA_pol_Rpb6"/>
    <property type="match status" value="1"/>
</dbReference>
<sequence>MTNSKKIPVNTVTRDLCNLAEPTKNIYETVVILAKRANQISIAEKKELTRKLEDFKNDRDTMEEVFENREQIEISKYYERQPKPSLVAISEFENGEIYYRMAKEDSKEE</sequence>
<organism evidence="4 5">
    <name type="scientific">Candidatus Cryptobacteroides intestinavium</name>
    <dbReference type="NCBI Taxonomy" id="2840766"/>
    <lineage>
        <taxon>Bacteria</taxon>
        <taxon>Pseudomonadati</taxon>
        <taxon>Bacteroidota</taxon>
        <taxon>Bacteroidia</taxon>
        <taxon>Bacteroidales</taxon>
        <taxon>Candidatus Cryptobacteroides</taxon>
    </lineage>
</organism>
<reference evidence="4" key="2">
    <citation type="journal article" date="2021" name="PeerJ">
        <title>Extensive microbial diversity within the chicken gut microbiome revealed by metagenomics and culture.</title>
        <authorList>
            <person name="Gilroy R."/>
            <person name="Ravi A."/>
            <person name="Getino M."/>
            <person name="Pursley I."/>
            <person name="Horton D.L."/>
            <person name="Alikhan N.F."/>
            <person name="Baker D."/>
            <person name="Gharbi K."/>
            <person name="Hall N."/>
            <person name="Watson M."/>
            <person name="Adriaenssens E.M."/>
            <person name="Foster-Nyarko E."/>
            <person name="Jarju S."/>
            <person name="Secka A."/>
            <person name="Antonio M."/>
            <person name="Oren A."/>
            <person name="Chaudhuri R.R."/>
            <person name="La Ragione R."/>
            <person name="Hildebrand F."/>
            <person name="Pallen M.J."/>
        </authorList>
    </citation>
    <scope>NUCLEOTIDE SEQUENCE</scope>
    <source>
        <strain evidence="4">B1-20833</strain>
    </source>
</reference>
<evidence type="ECO:0000256" key="1">
    <source>
        <dbReference type="ARBA" id="ARBA00022478"/>
    </source>
</evidence>
<dbReference type="EMBL" id="JADIMI010000085">
    <property type="protein sequence ID" value="MBO8453019.1"/>
    <property type="molecule type" value="Genomic_DNA"/>
</dbReference>
<dbReference type="Pfam" id="PF01192">
    <property type="entry name" value="RNA_pol_Rpb6"/>
    <property type="match status" value="1"/>
</dbReference>
<evidence type="ECO:0000313" key="5">
    <source>
        <dbReference type="Proteomes" id="UP000823661"/>
    </source>
</evidence>
<keyword evidence="3" id="KW-0175">Coiled coil</keyword>
<dbReference type="GO" id="GO:0000428">
    <property type="term" value="C:DNA-directed RNA polymerase complex"/>
    <property type="evidence" value="ECO:0007669"/>
    <property type="project" value="UniProtKB-KW"/>
</dbReference>
<keyword evidence="1 4" id="KW-0240">DNA-directed RNA polymerase</keyword>
<comment type="caution">
    <text evidence="4">The sequence shown here is derived from an EMBL/GenBank/DDBJ whole genome shotgun (WGS) entry which is preliminary data.</text>
</comment>
<name>A0A9D9ETD2_9BACT</name>
<dbReference type="InterPro" id="IPR006110">
    <property type="entry name" value="Pol_omega/Rpo6/RPB6"/>
</dbReference>
<dbReference type="GO" id="GO:0006351">
    <property type="term" value="P:DNA-templated transcription"/>
    <property type="evidence" value="ECO:0007669"/>
    <property type="project" value="InterPro"/>
</dbReference>
<dbReference type="GO" id="GO:0003899">
    <property type="term" value="F:DNA-directed RNA polymerase activity"/>
    <property type="evidence" value="ECO:0007669"/>
    <property type="project" value="InterPro"/>
</dbReference>
<evidence type="ECO:0000313" key="4">
    <source>
        <dbReference type="EMBL" id="MBO8453019.1"/>
    </source>
</evidence>
<feature type="coiled-coil region" evidence="3">
    <location>
        <begin position="38"/>
        <end position="65"/>
    </location>
</feature>